<dbReference type="OrthoDB" id="977752at2"/>
<protein>
    <submittedName>
        <fullName evidence="4">Flagellum-specific peptidoglycan hydrolase FlgJ</fullName>
    </submittedName>
</protein>
<keyword evidence="5" id="KW-1185">Reference proteome</keyword>
<gene>
    <name evidence="4" type="ORF">SAMN02745245_01271</name>
</gene>
<evidence type="ECO:0000313" key="4">
    <source>
        <dbReference type="EMBL" id="SHH41291.1"/>
    </source>
</evidence>
<dbReference type="Proteomes" id="UP000184032">
    <property type="component" value="Unassembled WGS sequence"/>
</dbReference>
<dbReference type="PANTHER" id="PTHR33308">
    <property type="entry name" value="PEPTIDOGLYCAN HYDROLASE FLGJ"/>
    <property type="match status" value="1"/>
</dbReference>
<dbReference type="STRING" id="1120995.SAMN02745245_01271"/>
<feature type="transmembrane region" description="Helical" evidence="2">
    <location>
        <begin position="12"/>
        <end position="32"/>
    </location>
</feature>
<keyword evidence="2" id="KW-0472">Membrane</keyword>
<keyword evidence="2" id="KW-0812">Transmembrane</keyword>
<sequence>MVSKKKKNNTGCGCLFFGGLILLILLFIFVSIENRVDYRTEYIENTKYLATDISKKYNLFPSVVLAQSALESNFGTSGLSSEYKNYFGIKAGKKDNSVNLDTAEFIDGKEVTMNEGFRKYNTKEESFNDYARLITEAKRYERVRRASSYREAATALYECGYATDPNYSEKIISIIEDYGLEDLDLEVLN</sequence>
<accession>A0A1M5SRY4</accession>
<keyword evidence="2" id="KW-1133">Transmembrane helix</keyword>
<dbReference type="InterPro" id="IPR051056">
    <property type="entry name" value="Glycosyl_Hydrolase_73"/>
</dbReference>
<proteinExistence type="predicted"/>
<evidence type="ECO:0000256" key="1">
    <source>
        <dbReference type="ARBA" id="ARBA00022801"/>
    </source>
</evidence>
<feature type="domain" description="Mannosyl-glycoprotein endo-beta-N-acetylglucosamidase-like" evidence="3">
    <location>
        <begin position="27"/>
        <end position="184"/>
    </location>
</feature>
<dbReference type="SMART" id="SM00047">
    <property type="entry name" value="LYZ2"/>
    <property type="match status" value="1"/>
</dbReference>
<evidence type="ECO:0000256" key="2">
    <source>
        <dbReference type="SAM" id="Phobius"/>
    </source>
</evidence>
<dbReference type="Gene3D" id="1.10.530.10">
    <property type="match status" value="1"/>
</dbReference>
<evidence type="ECO:0000313" key="5">
    <source>
        <dbReference type="Proteomes" id="UP000184032"/>
    </source>
</evidence>
<keyword evidence="1 4" id="KW-0378">Hydrolase</keyword>
<dbReference type="EMBL" id="FQXI01000008">
    <property type="protein sequence ID" value="SHH41291.1"/>
    <property type="molecule type" value="Genomic_DNA"/>
</dbReference>
<dbReference type="AlphaFoldDB" id="A0A1M5SRY4"/>
<dbReference type="PANTHER" id="PTHR33308:SF9">
    <property type="entry name" value="PEPTIDOGLYCAN HYDROLASE FLGJ"/>
    <property type="match status" value="1"/>
</dbReference>
<organism evidence="4 5">
    <name type="scientific">Anaerosphaera aminiphila DSM 21120</name>
    <dbReference type="NCBI Taxonomy" id="1120995"/>
    <lineage>
        <taxon>Bacteria</taxon>
        <taxon>Bacillati</taxon>
        <taxon>Bacillota</taxon>
        <taxon>Tissierellia</taxon>
        <taxon>Tissierellales</taxon>
        <taxon>Peptoniphilaceae</taxon>
        <taxon>Anaerosphaera</taxon>
    </lineage>
</organism>
<evidence type="ECO:0000259" key="3">
    <source>
        <dbReference type="SMART" id="SM00047"/>
    </source>
</evidence>
<reference evidence="4 5" key="1">
    <citation type="submission" date="2016-11" db="EMBL/GenBank/DDBJ databases">
        <authorList>
            <person name="Jaros S."/>
            <person name="Januszkiewicz K."/>
            <person name="Wedrychowicz H."/>
        </authorList>
    </citation>
    <scope>NUCLEOTIDE SEQUENCE [LARGE SCALE GENOMIC DNA]</scope>
    <source>
        <strain evidence="4 5">DSM 21120</strain>
    </source>
</reference>
<name>A0A1M5SRY4_9FIRM</name>
<dbReference type="InterPro" id="IPR002901">
    <property type="entry name" value="MGlyc_endo_b_GlcNAc-like_dom"/>
</dbReference>
<dbReference type="RefSeq" id="WP_073184800.1">
    <property type="nucleotide sequence ID" value="NZ_FQXI01000008.1"/>
</dbReference>
<dbReference type="Gene3D" id="4.10.80.30">
    <property type="entry name" value="DNA polymerase, domain 6"/>
    <property type="match status" value="1"/>
</dbReference>
<dbReference type="PRINTS" id="PR01002">
    <property type="entry name" value="FLGFLGJ"/>
</dbReference>
<dbReference type="Pfam" id="PF01832">
    <property type="entry name" value="Glucosaminidase"/>
    <property type="match status" value="1"/>
</dbReference>
<dbReference type="GO" id="GO:0004040">
    <property type="term" value="F:amidase activity"/>
    <property type="evidence" value="ECO:0007669"/>
    <property type="project" value="InterPro"/>
</dbReference>